<comment type="caution">
    <text evidence="3">The sequence shown here is derived from an EMBL/GenBank/DDBJ whole genome shotgun (WGS) entry which is preliminary data.</text>
</comment>
<feature type="chain" id="PRO_5032463449" description="C-type lectin domain-containing protein" evidence="1">
    <location>
        <begin position="20"/>
        <end position="321"/>
    </location>
</feature>
<name>A0A8B6G2L0_MYTGA</name>
<dbReference type="OrthoDB" id="6125156at2759"/>
<dbReference type="AlphaFoldDB" id="A0A8B6G2L0"/>
<feature type="domain" description="C-type lectin" evidence="2">
    <location>
        <begin position="45"/>
        <end position="162"/>
    </location>
</feature>
<dbReference type="SMART" id="SM00034">
    <property type="entry name" value="CLECT"/>
    <property type="match status" value="2"/>
</dbReference>
<dbReference type="SUPFAM" id="SSF56436">
    <property type="entry name" value="C-type lectin-like"/>
    <property type="match status" value="2"/>
</dbReference>
<keyword evidence="1" id="KW-0732">Signal</keyword>
<keyword evidence="4" id="KW-1185">Reference proteome</keyword>
<sequence length="321" mass="36717">MSFLSVSFLTLTTIGHPMALSEDVVVPTLLTNETTDECSYPFRRVGKGCYLIQKDITSGDEAFAKCLRRGLYLANFETLNELLLVKYELLKMKTGLHYIFGGRNINRYKPGGDWRWIKKNGEMVKMTYFAFDAGEPNGSLSASEDCILFHASRRYRIHNISWGSSYGAGFMIQTIKYFIFVCDCSYPYRRVGKGCYLIQKDNISADDAFAKCLRRGTHLATFETLNEAMLMKYELLKMNTGIHYYVGGRNINRYKPGGDWRWIKKNGDMVKMTYFAFDTGEPNGSLSSSEDCMFFYAIRGYRFHNVRCANAGSYGGYICEK</sequence>
<dbReference type="InterPro" id="IPR016187">
    <property type="entry name" value="CTDL_fold"/>
</dbReference>
<feature type="signal peptide" evidence="1">
    <location>
        <begin position="1"/>
        <end position="19"/>
    </location>
</feature>
<evidence type="ECO:0000313" key="3">
    <source>
        <dbReference type="EMBL" id="VDI57741.1"/>
    </source>
</evidence>
<reference evidence="3" key="1">
    <citation type="submission" date="2018-11" db="EMBL/GenBank/DDBJ databases">
        <authorList>
            <person name="Alioto T."/>
            <person name="Alioto T."/>
        </authorList>
    </citation>
    <scope>NUCLEOTIDE SEQUENCE</scope>
</reference>
<dbReference type="CDD" id="cd00037">
    <property type="entry name" value="CLECT"/>
    <property type="match status" value="2"/>
</dbReference>
<dbReference type="Gene3D" id="3.10.100.10">
    <property type="entry name" value="Mannose-Binding Protein A, subunit A"/>
    <property type="match status" value="2"/>
</dbReference>
<feature type="non-terminal residue" evidence="3">
    <location>
        <position position="1"/>
    </location>
</feature>
<dbReference type="InterPro" id="IPR050111">
    <property type="entry name" value="C-type_lectin/snaclec_domain"/>
</dbReference>
<dbReference type="PANTHER" id="PTHR22803">
    <property type="entry name" value="MANNOSE, PHOSPHOLIPASE, LECTIN RECEPTOR RELATED"/>
    <property type="match status" value="1"/>
</dbReference>
<evidence type="ECO:0000259" key="2">
    <source>
        <dbReference type="PROSITE" id="PS50041"/>
    </source>
</evidence>
<dbReference type="InterPro" id="IPR016186">
    <property type="entry name" value="C-type_lectin-like/link_sf"/>
</dbReference>
<dbReference type="PROSITE" id="PS50041">
    <property type="entry name" value="C_TYPE_LECTIN_2"/>
    <property type="match status" value="2"/>
</dbReference>
<organism evidence="3 4">
    <name type="scientific">Mytilus galloprovincialis</name>
    <name type="common">Mediterranean mussel</name>
    <dbReference type="NCBI Taxonomy" id="29158"/>
    <lineage>
        <taxon>Eukaryota</taxon>
        <taxon>Metazoa</taxon>
        <taxon>Spiralia</taxon>
        <taxon>Lophotrochozoa</taxon>
        <taxon>Mollusca</taxon>
        <taxon>Bivalvia</taxon>
        <taxon>Autobranchia</taxon>
        <taxon>Pteriomorphia</taxon>
        <taxon>Mytilida</taxon>
        <taxon>Mytiloidea</taxon>
        <taxon>Mytilidae</taxon>
        <taxon>Mytilinae</taxon>
        <taxon>Mytilus</taxon>
    </lineage>
</organism>
<gene>
    <name evidence="3" type="ORF">MGAL_10B055351</name>
</gene>
<evidence type="ECO:0000313" key="4">
    <source>
        <dbReference type="Proteomes" id="UP000596742"/>
    </source>
</evidence>
<evidence type="ECO:0000256" key="1">
    <source>
        <dbReference type="SAM" id="SignalP"/>
    </source>
</evidence>
<accession>A0A8B6G2L0</accession>
<feature type="domain" description="C-type lectin" evidence="2">
    <location>
        <begin position="191"/>
        <end position="308"/>
    </location>
</feature>
<protein>
    <recommendedName>
        <fullName evidence="2">C-type lectin domain-containing protein</fullName>
    </recommendedName>
</protein>
<dbReference type="InterPro" id="IPR001304">
    <property type="entry name" value="C-type_lectin-like"/>
</dbReference>
<dbReference type="EMBL" id="UYJE01007767">
    <property type="protein sequence ID" value="VDI57741.1"/>
    <property type="molecule type" value="Genomic_DNA"/>
</dbReference>
<dbReference type="Proteomes" id="UP000596742">
    <property type="component" value="Unassembled WGS sequence"/>
</dbReference>
<proteinExistence type="predicted"/>